<dbReference type="InterPro" id="IPR011049">
    <property type="entry name" value="Serralysin-like_metalloprot_C"/>
</dbReference>
<dbReference type="GO" id="GO:0019867">
    <property type="term" value="C:outer membrane"/>
    <property type="evidence" value="ECO:0007669"/>
    <property type="project" value="InterPro"/>
</dbReference>
<proteinExistence type="predicted"/>
<protein>
    <recommendedName>
        <fullName evidence="2">Peptidase S74 domain-containing protein</fullName>
    </recommendedName>
</protein>
<dbReference type="PROSITE" id="PS51688">
    <property type="entry name" value="ICA"/>
    <property type="match status" value="1"/>
</dbReference>
<feature type="region of interest" description="Disordered" evidence="1">
    <location>
        <begin position="538"/>
        <end position="570"/>
    </location>
</feature>
<dbReference type="Proteomes" id="UP000271010">
    <property type="component" value="Unassembled WGS sequence"/>
</dbReference>
<dbReference type="Pfam" id="PF13884">
    <property type="entry name" value="Peptidase_S74"/>
    <property type="match status" value="1"/>
</dbReference>
<keyword evidence="4" id="KW-1185">Reference proteome</keyword>
<dbReference type="Pfam" id="PF12789">
    <property type="entry name" value="PTR"/>
    <property type="match status" value="9"/>
</dbReference>
<organism evidence="3 4">
    <name type="scientific">Rufibacter immobilis</name>
    <dbReference type="NCBI Taxonomy" id="1348778"/>
    <lineage>
        <taxon>Bacteria</taxon>
        <taxon>Pseudomonadati</taxon>
        <taxon>Bacteroidota</taxon>
        <taxon>Cytophagia</taxon>
        <taxon>Cytophagales</taxon>
        <taxon>Hymenobacteraceae</taxon>
        <taxon>Rufibacter</taxon>
    </lineage>
</organism>
<dbReference type="InterPro" id="IPR030392">
    <property type="entry name" value="S74_ICA"/>
</dbReference>
<dbReference type="OrthoDB" id="1031347at2"/>
<dbReference type="CDD" id="cd12820">
    <property type="entry name" value="LbR_YadA-like"/>
    <property type="match status" value="2"/>
</dbReference>
<dbReference type="SUPFAM" id="SSF101967">
    <property type="entry name" value="Adhesin YadA, collagen-binding domain"/>
    <property type="match status" value="3"/>
</dbReference>
<evidence type="ECO:0000256" key="1">
    <source>
        <dbReference type="SAM" id="MobiDB-lite"/>
    </source>
</evidence>
<dbReference type="EMBL" id="RJJE01000006">
    <property type="protein sequence ID" value="RNI30944.1"/>
    <property type="molecule type" value="Genomic_DNA"/>
</dbReference>
<feature type="domain" description="Peptidase S74" evidence="2">
    <location>
        <begin position="1700"/>
        <end position="1788"/>
    </location>
</feature>
<evidence type="ECO:0000259" key="2">
    <source>
        <dbReference type="PROSITE" id="PS51688"/>
    </source>
</evidence>
<feature type="compositionally biased region" description="Polar residues" evidence="1">
    <location>
        <begin position="545"/>
        <end position="557"/>
    </location>
</feature>
<name>A0A3M9MZI2_9BACT</name>
<feature type="compositionally biased region" description="Polar residues" evidence="1">
    <location>
        <begin position="1323"/>
        <end position="1341"/>
    </location>
</feature>
<gene>
    <name evidence="3" type="ORF">EFA69_06535</name>
</gene>
<sequence>MASADLALQYSRQYAKNIDVDFEMTTEERQAYLSNPLRYAGQPIFDVTEGKPYYLSTGLNAWLPYGGGITGLTWSQVTEKPLTFAPSAHSHQFSEVTGLQSALDGKSGTGHSHSWNSITDKPESFPVSGHTHEIEDVNGLQTALDNASPIEAIIGVSNPEGLFFVLKEELDYQGNPIDDGSTPFNWNISSGQVEDISNPLFKPEYMGRIIYFFFSYYHLNTKLLGFPQRYEDLLNENGLVDFSKSHLYQELHKEKGNLLYVVDEQNSPDYTAGSKSISFSSKVKMIRVPEVYNPIYDDKDLYLFSTYGNFNTGEGEYDFDNGVTLTKVIYQDVYENGVLNIDLFPFYFTQYKSEFANLYYNTEEAVNQRLVRFKQSGFYTKDPNQYYLSVDGNDIKQYPLPIKYNPETKSYSTESNISTGEKSFALGYNTQASGDYSHAEGYSSEASGEASHAKGYYTQALGNYSHAEGYQTIASGNYSHAEGYKTIATGTYSHAEGYVTKAYGDGSVAVGNFSEAHGIASYAEGTQTRAYGQQSHSEGFHTHASGYSSHSQGNYTSAVGEASHTGGRGNSNTVRVLATGNAAFNHSRVTNASVSGASAANSAILGGLNHNIYSTATNGAVVAGSGHSLASGATNSAIIGGQNIVGTSPNTVYVPNLVVTGNLMNSTGGTIGGGAVGAHSHIISDVTGLQAALDGKSGTGHTHSWPEITNKPTTFTPSEHSHAISGVTGLQSALDGKAGTGHTHTWSQVTDKPQTFPATPHSHTWNDVTGKPVTFNPSEHAHQISGVTGLQSALDAATVFIKNEVVTNTPDLIYILEDTSLDDGSGVAVDIGLSTDIQGTLDTGESDYNPDYSTRELYINFLGTLVSGAKLGFSQQYSDLSQNGGFSLLNSLFYQELHSEVPHFLYVADILSPAYDTESTYFSFSSDLVYDRLPVEWNQTYLDRVVYTPYKGYFETGEDYGFDRMLAQDLYEDGVLNPLLHPMTSYAHIAGVDGFNCNMDLSGTERSLEFREPNYYPKNPYQHYLAVEDNTIVQIPLAIKFDKDLNSVWAGDNHAEGNFSTAFGSGSFASGDYSLSIGYGTVASGEKSFASGDNTQASGWYSHSEGAYTKAEGAFSHAEGSGTKALGTFSKSAGYNTEASGDASSASGKGNLFDFVKASGNVAFNHSEVSTSDVLGAAADNSAILGGKNNQLQPEALRSVVLGGQDINGTQADTVYVPNLVVMSGIIKDADGNPIGGGSPATTGTTSVSWNEITGKPTTFTPAAHSHTWSEITAKPTSFTPSSHSHTWNDVTGKPVTFNPSEHTHQISGITGLQSELDAKSGTGHTHSWSQITSKPTTFTPATHTHGEYIKTVNGLSPDASGNVVVAVSGGTGTPTSVDWSLITNKPQTFTPSEHTHLISEVENLQTELNSKSGTGHTHTWSQITGKPSTFAPAQHSHAVAEVTGLQSALDGKSGTGHTHSEYSLTSHTHSWSQVTDKPQTFPAAAHAHAWSEITNKPTTFTPSAHSHTLSEVTGLQSALDTKSGTGHTHSWSQVTDKPASFTPSTHSHSEYSLTSHTHTEMVKKVNGQAPDAQGNVNITVSATTSVSWESVSGKPSTFAPAAHSHTLSEVNGLQGALDGKANTGHTHNWENIQNKPLLYPASAHYHNISDIHGLQTALENVSSATGDVNATPNSIAKRTSDGSLNVVNLYATANVQSNSDARLKDNVTPYCEGLAKVMALTPVRYNRNDLGGKEEIGFIAQAVKEVEPLLVSYTNDTHSLDYPRINVLLVQAIQELKREVDELKKGRVG</sequence>
<feature type="region of interest" description="Disordered" evidence="1">
    <location>
        <begin position="1318"/>
        <end position="1341"/>
    </location>
</feature>
<accession>A0A3M9MZI2</accession>
<evidence type="ECO:0000313" key="3">
    <source>
        <dbReference type="EMBL" id="RNI30944.1"/>
    </source>
</evidence>
<reference evidence="3 4" key="1">
    <citation type="submission" date="2018-11" db="EMBL/GenBank/DDBJ databases">
        <title>Rufibacter latericius sp. nov., isolated from water in Baiyang Lake.</title>
        <authorList>
            <person name="Yang Y."/>
        </authorList>
    </citation>
    <scope>NUCLEOTIDE SEQUENCE [LARGE SCALE GENOMIC DNA]</scope>
    <source>
        <strain evidence="3 4">MCC P1</strain>
    </source>
</reference>
<dbReference type="Pfam" id="PF05658">
    <property type="entry name" value="YadA_head"/>
    <property type="match status" value="3"/>
</dbReference>
<dbReference type="Gene3D" id="2.150.10.10">
    <property type="entry name" value="Serralysin-like metalloprotease, C-terminal"/>
    <property type="match status" value="2"/>
</dbReference>
<dbReference type="InterPro" id="IPR008640">
    <property type="entry name" value="Adhesin_Head_dom"/>
</dbReference>
<dbReference type="RefSeq" id="WP_123132303.1">
    <property type="nucleotide sequence ID" value="NZ_RJJE01000006.1"/>
</dbReference>
<feature type="region of interest" description="Disordered" evidence="1">
    <location>
        <begin position="1520"/>
        <end position="1551"/>
    </location>
</feature>
<comment type="caution">
    <text evidence="3">The sequence shown here is derived from an EMBL/GenBank/DDBJ whole genome shotgun (WGS) entry which is preliminary data.</text>
</comment>
<evidence type="ECO:0000313" key="4">
    <source>
        <dbReference type="Proteomes" id="UP000271010"/>
    </source>
</evidence>